<evidence type="ECO:0000256" key="2">
    <source>
        <dbReference type="ARBA" id="ARBA00022737"/>
    </source>
</evidence>
<evidence type="ECO:0000313" key="6">
    <source>
        <dbReference type="Proteomes" id="UP001194696"/>
    </source>
</evidence>
<dbReference type="PROSITE" id="PS00678">
    <property type="entry name" value="WD_REPEATS_1"/>
    <property type="match status" value="1"/>
</dbReference>
<feature type="repeat" description="WD" evidence="3">
    <location>
        <begin position="1236"/>
        <end position="1277"/>
    </location>
</feature>
<dbReference type="InterPro" id="IPR001680">
    <property type="entry name" value="WD40_rpt"/>
</dbReference>
<dbReference type="SUPFAM" id="SSF141571">
    <property type="entry name" value="Pentapeptide repeat-like"/>
    <property type="match status" value="1"/>
</dbReference>
<name>A0ABQ7JKE1_9FUNG</name>
<dbReference type="CDD" id="cd00200">
    <property type="entry name" value="WD40"/>
    <property type="match status" value="2"/>
</dbReference>
<dbReference type="InterPro" id="IPR011047">
    <property type="entry name" value="Quinoprotein_ADH-like_sf"/>
</dbReference>
<evidence type="ECO:0000256" key="3">
    <source>
        <dbReference type="PROSITE-ProRule" id="PRU00221"/>
    </source>
</evidence>
<dbReference type="InterPro" id="IPR036322">
    <property type="entry name" value="WD40_repeat_dom_sf"/>
</dbReference>
<dbReference type="SMART" id="SM00320">
    <property type="entry name" value="WD40"/>
    <property type="match status" value="12"/>
</dbReference>
<dbReference type="PROSITE" id="PS50294">
    <property type="entry name" value="WD_REPEATS_REGION"/>
    <property type="match status" value="2"/>
</dbReference>
<evidence type="ECO:0000256" key="1">
    <source>
        <dbReference type="ARBA" id="ARBA00022574"/>
    </source>
</evidence>
<dbReference type="Pfam" id="PF00805">
    <property type="entry name" value="Pentapeptide"/>
    <property type="match status" value="1"/>
</dbReference>
<feature type="repeat" description="WD" evidence="3">
    <location>
        <begin position="1407"/>
        <end position="1443"/>
    </location>
</feature>
<keyword evidence="2" id="KW-0677">Repeat</keyword>
<sequence length="1909" mass="212787">MFELHTKHALSASQSLEIIQTLLKNGGETKDATVRLVFCNKVETLLGHMKKLIKKTNASNNDDGNQALREGIATAYLDHANLMAELGHPEQAQISRRQADKWGGLGIKKTVVPPVKRATQAMNMATVPDSIFPDNVSPLTSAWTFPDPDGRVADTPQLVSCLGLLKQRPDELPEDVLEPVAWKWLKETALNPDEKPRLEALVTDLIRAFTRDEIKDKKAVAEVLCLVPVLGEDDTRVLLRQFQNNIEGSHILDIGALRGLAQLLQSANPAYLHAQDLIEVLASMSKRLQETHEQSQDHIIELTVAVSSVLDAMADTKVTGLDREGLHEPLLTFLGGFQGSDDPHLKYYVSYAFQALLCVPDDESPWQATVRRTTKFVKGISGLVSAIKGLDLNGFMAGLQSIQEGFQGAQQVFELASIKEGLTFNRKRAWYSALRGADTLIDGGELARFRILVCGAPCRRELAFQWGVCQRLGGLAANTLWDVKIRRGAVRFLEEIYRNDLVWGPLPPIKLYILNILKQLATVSKDLPDAVLLLENLANDGDAAKQDIYRSFTTKEHFPDVYFLNSGHPEFAYPSFLDRVQQKTEVEVDLRRILRMRIKESDSTVYIPPLAKTHLQASDDVFFPLTPMVDEFLSGDKKVLLLLGDSGAGKTTFNRELDCALWNRYKPRTGRIPLLISLPAINRPEKDLIANHLRINEFSEPQIRELKGREFVIICDGYDESQLSQNLYEMNGFNKNGGWQVQMIISCRSEHLGPDYRDLFQPARSSTTDPELFKQAVLVPFSPSQIKDYIARYVIIKRPLWGPSDYEGVLDQIPSLQDLVKNPFLLSLALEVLPRITDPNQKLTANKITRVLLYDEFVAQWLERNKKRFTAQGLSDVERKALENLSEDGFTQRGLTFLKDLSAAIYNEQEGNPVVEYSKARDAGTWKERFFDRKDEETQMLRKAIPMTRNGSRFGFIHRSILEYGVSRAIYEPQHQTGLRLEAAAETDSYQLRRRKSSDSVYSFEELPLVTKKAVASIETRINLESLLARRSFVKDPSVMQFLVERVQSERIFEEELIAYIHASKTNKSWRTAAANAMTILVRAGIHFSHQDLRGIQVPGADMSFGVFGSAQLQNADLRKTNLQNVWFREANLSNSRMDGVRFGEWPPLSDVKMSYAFAYTLDGETFVAGTQEGKILLYNPSTWAVVATLEGHDLPVTDIVVSPDGSLMASGADTHDGEMSARVWDLMTGKCLHVLEGHSKWFTGLIFLQDDRHIVTGSCCRSVYLWELETGTCVHSFEVPEDHAAVTHIACTRDGKMLACSYEDRSMRLWDIETAECLRVLESCLEEYDDSVGIAFSPDGRCLSWTSIRKLKTWNIAEGAEFWTLDSIFTFSAAVYSPDGRKVACQTTENMVSLLDPETGKAGVTLRGHLGIVIDINFSPDGTQIATASDDRTVRLWDSQTGTPGPVFEGHSSRVVSVKFSPNGRQVVSSTLYDEAIRVWDNQTANTLNIQPRLSHCDYPHVTFVPGGQYMVSFCKKWLRIWNRESGKPMHCLAADSFNDFGTVVSSPCGGHLISAGINPSVLLWEVETGKCLFSLATTEKYDGNCRRVAFSSDGHRVATSGGICAFDVMIWNRATGELECQLSGHMGRITELLFSSNGSGQLVSFTDDSEHWSGHDRAVRLWDISMRSCTATLEDFKEPATKSSILSTDRSSSRPTETNALFMSGTQLQEHDSGLSTLDAEILGSSLQEVVCRTVTSLSPDGRWLASSCTNEAVQLWDLETGKLIAETEHSRGIVSSLALEESSAAEAGEERKYEISLAVGNGEGDISFWKLVKQDSALREVEMEGVKDTIDMRCVGDGIDGKTYEFELQWTTAYGKLNAEGAKIEGVQGLSRANGRLLNQNGALGKPTVGLHHAVTKMTMTKKVVS</sequence>
<dbReference type="PANTHER" id="PTHR19848">
    <property type="entry name" value="WD40 REPEAT PROTEIN"/>
    <property type="match status" value="1"/>
</dbReference>
<comment type="caution">
    <text evidence="5">The sequence shown here is derived from an EMBL/GenBank/DDBJ whole genome shotgun (WGS) entry which is preliminary data.</text>
</comment>
<proteinExistence type="predicted"/>
<dbReference type="Pfam" id="PF00400">
    <property type="entry name" value="WD40"/>
    <property type="match status" value="6"/>
</dbReference>
<feature type="repeat" description="WD" evidence="3">
    <location>
        <begin position="1739"/>
        <end position="1769"/>
    </location>
</feature>
<dbReference type="PANTHER" id="PTHR19848:SF8">
    <property type="entry name" value="F-BOX AND WD REPEAT DOMAIN CONTAINING 7"/>
    <property type="match status" value="1"/>
</dbReference>
<reference evidence="5 6" key="1">
    <citation type="journal article" date="2020" name="Fungal Divers.">
        <title>Resolving the Mortierellaceae phylogeny through synthesis of multi-gene phylogenetics and phylogenomics.</title>
        <authorList>
            <person name="Vandepol N."/>
            <person name="Liber J."/>
            <person name="Desiro A."/>
            <person name="Na H."/>
            <person name="Kennedy M."/>
            <person name="Barry K."/>
            <person name="Grigoriev I.V."/>
            <person name="Miller A.N."/>
            <person name="O'Donnell K."/>
            <person name="Stajich J.E."/>
            <person name="Bonito G."/>
        </authorList>
    </citation>
    <scope>NUCLEOTIDE SEQUENCE [LARGE SCALE GENOMIC DNA]</scope>
    <source>
        <strain evidence="5 6">AD045</strain>
    </source>
</reference>
<feature type="repeat" description="WD" evidence="3">
    <location>
        <begin position="1449"/>
        <end position="1491"/>
    </location>
</feature>
<dbReference type="InterPro" id="IPR027417">
    <property type="entry name" value="P-loop_NTPase"/>
</dbReference>
<evidence type="ECO:0000313" key="5">
    <source>
        <dbReference type="EMBL" id="KAG0277389.1"/>
    </source>
</evidence>
<feature type="repeat" description="WD" evidence="3">
    <location>
        <begin position="1280"/>
        <end position="1321"/>
    </location>
</feature>
<accession>A0ABQ7JKE1</accession>
<dbReference type="InterPro" id="IPR019775">
    <property type="entry name" value="WD40_repeat_CS"/>
</dbReference>
<protein>
    <recommendedName>
        <fullName evidence="4">Arm-like repeat domain-containing protein</fullName>
    </recommendedName>
</protein>
<dbReference type="Gene3D" id="2.130.10.10">
    <property type="entry name" value="YVTN repeat-like/Quinoprotein amine dehydrogenase"/>
    <property type="match status" value="4"/>
</dbReference>
<dbReference type="PROSITE" id="PS50082">
    <property type="entry name" value="WD_REPEATS_2"/>
    <property type="match status" value="5"/>
</dbReference>
<evidence type="ECO:0000259" key="4">
    <source>
        <dbReference type="Pfam" id="PF23948"/>
    </source>
</evidence>
<gene>
    <name evidence="5" type="ORF">BGZ96_002884</name>
</gene>
<dbReference type="Proteomes" id="UP001194696">
    <property type="component" value="Unassembled WGS sequence"/>
</dbReference>
<dbReference type="SUPFAM" id="SSF50978">
    <property type="entry name" value="WD40 repeat-like"/>
    <property type="match status" value="1"/>
</dbReference>
<dbReference type="Gene3D" id="2.160.20.80">
    <property type="entry name" value="E3 ubiquitin-protein ligase SopA"/>
    <property type="match status" value="1"/>
</dbReference>
<organism evidence="5 6">
    <name type="scientific">Linnemannia gamsii</name>
    <dbReference type="NCBI Taxonomy" id="64522"/>
    <lineage>
        <taxon>Eukaryota</taxon>
        <taxon>Fungi</taxon>
        <taxon>Fungi incertae sedis</taxon>
        <taxon>Mucoromycota</taxon>
        <taxon>Mortierellomycotina</taxon>
        <taxon>Mortierellomycetes</taxon>
        <taxon>Mortierellales</taxon>
        <taxon>Mortierellaceae</taxon>
        <taxon>Linnemannia</taxon>
    </lineage>
</organism>
<dbReference type="EMBL" id="JAAAIM010001573">
    <property type="protein sequence ID" value="KAG0277389.1"/>
    <property type="molecule type" value="Genomic_DNA"/>
</dbReference>
<feature type="domain" description="Arm-like repeat" evidence="4">
    <location>
        <begin position="185"/>
        <end position="478"/>
    </location>
</feature>
<dbReference type="InterPro" id="IPR001646">
    <property type="entry name" value="5peptide_repeat"/>
</dbReference>
<keyword evidence="1 3" id="KW-0853">WD repeat</keyword>
<dbReference type="InterPro" id="IPR056251">
    <property type="entry name" value="Arm_rpt_dom"/>
</dbReference>
<dbReference type="SUPFAM" id="SSF50960">
    <property type="entry name" value="TolB, C-terminal domain"/>
    <property type="match status" value="1"/>
</dbReference>
<dbReference type="SUPFAM" id="SSF50998">
    <property type="entry name" value="Quinoprotein alcohol dehydrogenase-like"/>
    <property type="match status" value="1"/>
</dbReference>
<dbReference type="Pfam" id="PF23948">
    <property type="entry name" value="ARM_5"/>
    <property type="match status" value="1"/>
</dbReference>
<dbReference type="Gene3D" id="3.40.50.300">
    <property type="entry name" value="P-loop containing nucleotide triphosphate hydrolases"/>
    <property type="match status" value="1"/>
</dbReference>
<keyword evidence="6" id="KW-1185">Reference proteome</keyword>
<dbReference type="InterPro" id="IPR015943">
    <property type="entry name" value="WD40/YVTN_repeat-like_dom_sf"/>
</dbReference>